<keyword evidence="8" id="KW-0624">Polysaccharide degradation</keyword>
<evidence type="ECO:0000256" key="6">
    <source>
        <dbReference type="ARBA" id="ARBA00023277"/>
    </source>
</evidence>
<evidence type="ECO:0000259" key="12">
    <source>
        <dbReference type="PROSITE" id="PS51782"/>
    </source>
</evidence>
<dbReference type="GO" id="GO:0005576">
    <property type="term" value="C:extracellular region"/>
    <property type="evidence" value="ECO:0007669"/>
    <property type="project" value="TreeGrafter"/>
</dbReference>
<keyword evidence="7 9" id="KW-0326">Glycosidase</keyword>
<evidence type="ECO:0000256" key="7">
    <source>
        <dbReference type="ARBA" id="ARBA00023295"/>
    </source>
</evidence>
<name>A0AAD7BQ67_9AGAR</name>
<dbReference type="PROSITE" id="PS51782">
    <property type="entry name" value="LYSM"/>
    <property type="match status" value="3"/>
</dbReference>
<dbReference type="CDD" id="cd02877">
    <property type="entry name" value="GH18_hevamine_XipI_class_III"/>
    <property type="match status" value="1"/>
</dbReference>
<feature type="chain" id="PRO_5041976901" description="chitinase" evidence="11">
    <location>
        <begin position="22"/>
        <end position="487"/>
    </location>
</feature>
<accession>A0AAD7BQ67</accession>
<protein>
    <recommendedName>
        <fullName evidence="2">chitinase</fullName>
        <ecNumber evidence="2">3.2.1.14</ecNumber>
    </recommendedName>
</protein>
<evidence type="ECO:0000256" key="8">
    <source>
        <dbReference type="ARBA" id="ARBA00023326"/>
    </source>
</evidence>
<organism evidence="14 15">
    <name type="scientific">Roridomyces roridus</name>
    <dbReference type="NCBI Taxonomy" id="1738132"/>
    <lineage>
        <taxon>Eukaryota</taxon>
        <taxon>Fungi</taxon>
        <taxon>Dikarya</taxon>
        <taxon>Basidiomycota</taxon>
        <taxon>Agaricomycotina</taxon>
        <taxon>Agaricomycetes</taxon>
        <taxon>Agaricomycetidae</taxon>
        <taxon>Agaricales</taxon>
        <taxon>Marasmiineae</taxon>
        <taxon>Mycenaceae</taxon>
        <taxon>Roridomyces</taxon>
    </lineage>
</organism>
<evidence type="ECO:0000256" key="10">
    <source>
        <dbReference type="RuleBase" id="RU004453"/>
    </source>
</evidence>
<dbReference type="PROSITE" id="PS51910">
    <property type="entry name" value="GH18_2"/>
    <property type="match status" value="1"/>
</dbReference>
<dbReference type="CDD" id="cd00118">
    <property type="entry name" value="LysM"/>
    <property type="match status" value="3"/>
</dbReference>
<keyword evidence="5" id="KW-0146">Chitin degradation</keyword>
<keyword evidence="15" id="KW-1185">Reference proteome</keyword>
<evidence type="ECO:0000256" key="2">
    <source>
        <dbReference type="ARBA" id="ARBA00012729"/>
    </source>
</evidence>
<evidence type="ECO:0000256" key="3">
    <source>
        <dbReference type="ARBA" id="ARBA00022669"/>
    </source>
</evidence>
<feature type="domain" description="LysM" evidence="12">
    <location>
        <begin position="389"/>
        <end position="435"/>
    </location>
</feature>
<dbReference type="SUPFAM" id="SSF51445">
    <property type="entry name" value="(Trans)glycosidases"/>
    <property type="match status" value="1"/>
</dbReference>
<dbReference type="Gene3D" id="3.20.20.80">
    <property type="entry name" value="Glycosidases"/>
    <property type="match status" value="1"/>
</dbReference>
<comment type="similarity">
    <text evidence="10">Belongs to the glycosyl hydrolase 18 family.</text>
</comment>
<dbReference type="SMART" id="SM00257">
    <property type="entry name" value="LysM"/>
    <property type="match status" value="3"/>
</dbReference>
<keyword evidence="4 9" id="KW-0378">Hydrolase</keyword>
<reference evidence="14" key="1">
    <citation type="submission" date="2023-03" db="EMBL/GenBank/DDBJ databases">
        <title>Massive genome expansion in bonnet fungi (Mycena s.s.) driven by repeated elements and novel gene families across ecological guilds.</title>
        <authorList>
            <consortium name="Lawrence Berkeley National Laboratory"/>
            <person name="Harder C.B."/>
            <person name="Miyauchi S."/>
            <person name="Viragh M."/>
            <person name="Kuo A."/>
            <person name="Thoen E."/>
            <person name="Andreopoulos B."/>
            <person name="Lu D."/>
            <person name="Skrede I."/>
            <person name="Drula E."/>
            <person name="Henrissat B."/>
            <person name="Morin E."/>
            <person name="Kohler A."/>
            <person name="Barry K."/>
            <person name="LaButti K."/>
            <person name="Morin E."/>
            <person name="Salamov A."/>
            <person name="Lipzen A."/>
            <person name="Mereny Z."/>
            <person name="Hegedus B."/>
            <person name="Baldrian P."/>
            <person name="Stursova M."/>
            <person name="Weitz H."/>
            <person name="Taylor A."/>
            <person name="Grigoriev I.V."/>
            <person name="Nagy L.G."/>
            <person name="Martin F."/>
            <person name="Kauserud H."/>
        </authorList>
    </citation>
    <scope>NUCLEOTIDE SEQUENCE</scope>
    <source>
        <strain evidence="14">9284</strain>
    </source>
</reference>
<dbReference type="PANTHER" id="PTHR45708">
    <property type="entry name" value="ENDOCHITINASE"/>
    <property type="match status" value="1"/>
</dbReference>
<dbReference type="GO" id="GO:0008843">
    <property type="term" value="F:endochitinase activity"/>
    <property type="evidence" value="ECO:0007669"/>
    <property type="project" value="UniProtKB-EC"/>
</dbReference>
<comment type="caution">
    <text evidence="14">The sequence shown here is derived from an EMBL/GenBank/DDBJ whole genome shotgun (WGS) entry which is preliminary data.</text>
</comment>
<dbReference type="GO" id="GO:0006032">
    <property type="term" value="P:chitin catabolic process"/>
    <property type="evidence" value="ECO:0007669"/>
    <property type="project" value="UniProtKB-KW"/>
</dbReference>
<dbReference type="PANTHER" id="PTHR45708:SF49">
    <property type="entry name" value="ENDOCHITINASE"/>
    <property type="match status" value="1"/>
</dbReference>
<proteinExistence type="inferred from homology"/>
<comment type="catalytic activity">
    <reaction evidence="1">
        <text>Random endo-hydrolysis of N-acetyl-beta-D-glucosaminide (1-&gt;4)-beta-linkages in chitin and chitodextrins.</text>
        <dbReference type="EC" id="3.2.1.14"/>
    </reaction>
</comment>
<sequence length="487" mass="49523">MITASILAAAVLVGGVSQVMAYNPSCGDNLAVYWGQNSVGGQQSLAAYCQDSTINAIQIAFLDVFFSTGGLPEINLANTCGTGNGVFPGTNLANCQFLASDIQTCQKAGKIVTISLGGQTGSDSFTSDAQGTAFATTVWNLFLGGTSSTRPFGSAILDGVDLDIEVGAPTGFAAFVNQIRALSAGANKQYFVTAAPQCPFPDAHLGDALNGANYDAIYVQFYNNFCGVSTPSTFNFGTWDNWAKTVSPNKNVKIYIGAPAAPNAGGGYIDAGTLGALAVSTRSQFSSFGGVMLWDAAAAFSNGRYDQQVKSIINNNCAANSGGGSPPPSCSQTYTVVNGDTCAAIEAKTGISDATLHSLNSGINSACSNLQVGQQLCVSGGSPSSSCTQTYTVVSGDTCAGIESKNGISDATLHSLNPTINSACSNLQVGQQLCVSSSSTSPPSGCSGQTYTVASGDTCATVESKNGISDAMLHSLNPSINSACSSE</sequence>
<keyword evidence="3" id="KW-0147">Chitin-binding</keyword>
<evidence type="ECO:0000313" key="14">
    <source>
        <dbReference type="EMBL" id="KAJ7627280.1"/>
    </source>
</evidence>
<dbReference type="InterPro" id="IPR001579">
    <property type="entry name" value="Glyco_hydro_18_chit_AS"/>
</dbReference>
<dbReference type="Gene3D" id="3.10.350.10">
    <property type="entry name" value="LysM domain"/>
    <property type="match status" value="3"/>
</dbReference>
<feature type="signal peptide" evidence="11">
    <location>
        <begin position="1"/>
        <end position="21"/>
    </location>
</feature>
<dbReference type="EMBL" id="JARKIF010000011">
    <property type="protein sequence ID" value="KAJ7627280.1"/>
    <property type="molecule type" value="Genomic_DNA"/>
</dbReference>
<evidence type="ECO:0000256" key="4">
    <source>
        <dbReference type="ARBA" id="ARBA00022801"/>
    </source>
</evidence>
<keyword evidence="6" id="KW-0119">Carbohydrate metabolism</keyword>
<dbReference type="InterPro" id="IPR017853">
    <property type="entry name" value="GH"/>
</dbReference>
<dbReference type="InterPro" id="IPR036779">
    <property type="entry name" value="LysM_dom_sf"/>
</dbReference>
<dbReference type="SUPFAM" id="SSF54106">
    <property type="entry name" value="LysM domain"/>
    <property type="match status" value="2"/>
</dbReference>
<evidence type="ECO:0000259" key="13">
    <source>
        <dbReference type="PROSITE" id="PS51910"/>
    </source>
</evidence>
<dbReference type="Pfam" id="PF01476">
    <property type="entry name" value="LysM"/>
    <property type="match status" value="3"/>
</dbReference>
<dbReference type="PROSITE" id="PS01095">
    <property type="entry name" value="GH18_1"/>
    <property type="match status" value="1"/>
</dbReference>
<feature type="domain" description="LysM" evidence="12">
    <location>
        <begin position="449"/>
        <end position="487"/>
    </location>
</feature>
<dbReference type="Pfam" id="PF00704">
    <property type="entry name" value="Glyco_hydro_18"/>
    <property type="match status" value="1"/>
</dbReference>
<dbReference type="InterPro" id="IPR001223">
    <property type="entry name" value="Glyco_hydro18_cat"/>
</dbReference>
<keyword evidence="11" id="KW-0732">Signal</keyword>
<dbReference type="GO" id="GO:0000272">
    <property type="term" value="P:polysaccharide catabolic process"/>
    <property type="evidence" value="ECO:0007669"/>
    <property type="project" value="UniProtKB-KW"/>
</dbReference>
<evidence type="ECO:0000256" key="1">
    <source>
        <dbReference type="ARBA" id="ARBA00000822"/>
    </source>
</evidence>
<dbReference type="EC" id="3.2.1.14" evidence="2"/>
<gene>
    <name evidence="14" type="ORF">FB45DRAFT_59267</name>
</gene>
<dbReference type="InterPro" id="IPR018392">
    <property type="entry name" value="LysM"/>
</dbReference>
<dbReference type="GO" id="GO:0008061">
    <property type="term" value="F:chitin binding"/>
    <property type="evidence" value="ECO:0007669"/>
    <property type="project" value="UniProtKB-KW"/>
</dbReference>
<evidence type="ECO:0000256" key="5">
    <source>
        <dbReference type="ARBA" id="ARBA00023024"/>
    </source>
</evidence>
<evidence type="ECO:0000256" key="11">
    <source>
        <dbReference type="SAM" id="SignalP"/>
    </source>
</evidence>
<feature type="domain" description="LysM" evidence="12">
    <location>
        <begin position="332"/>
        <end position="378"/>
    </location>
</feature>
<dbReference type="AlphaFoldDB" id="A0AAD7BQ67"/>
<evidence type="ECO:0000313" key="15">
    <source>
        <dbReference type="Proteomes" id="UP001221142"/>
    </source>
</evidence>
<dbReference type="Proteomes" id="UP001221142">
    <property type="component" value="Unassembled WGS sequence"/>
</dbReference>
<feature type="domain" description="GH18" evidence="13">
    <location>
        <begin position="28"/>
        <end position="316"/>
    </location>
</feature>
<evidence type="ECO:0000256" key="9">
    <source>
        <dbReference type="RuleBase" id="RU000489"/>
    </source>
</evidence>
<dbReference type="InterPro" id="IPR050542">
    <property type="entry name" value="Glycosyl_Hydrlase18_Chitinase"/>
</dbReference>
<dbReference type="InterPro" id="IPR045321">
    <property type="entry name" value="Cts1-like"/>
</dbReference>